<protein>
    <submittedName>
        <fullName evidence="2">Uncharacterized protein</fullName>
    </submittedName>
</protein>
<proteinExistence type="predicted"/>
<organism evidence="2">
    <name type="scientific">Pycnococcus provasolii</name>
    <dbReference type="NCBI Taxonomy" id="41880"/>
    <lineage>
        <taxon>Eukaryota</taxon>
        <taxon>Viridiplantae</taxon>
        <taxon>Chlorophyta</taxon>
        <taxon>Pseudoscourfieldiophyceae</taxon>
        <taxon>Pseudoscourfieldiales</taxon>
        <taxon>Pycnococcaceae</taxon>
        <taxon>Pycnococcus</taxon>
    </lineage>
</organism>
<evidence type="ECO:0000313" key="2">
    <source>
        <dbReference type="EMBL" id="CAD9378225.1"/>
    </source>
</evidence>
<name>A0A7S2AUP3_9CHLO</name>
<reference evidence="2" key="1">
    <citation type="submission" date="2021-01" db="EMBL/GenBank/DDBJ databases">
        <authorList>
            <person name="Corre E."/>
            <person name="Pelletier E."/>
            <person name="Niang G."/>
            <person name="Scheremetjew M."/>
            <person name="Finn R."/>
            <person name="Kale V."/>
            <person name="Holt S."/>
            <person name="Cochrane G."/>
            <person name="Meng A."/>
            <person name="Brown T."/>
            <person name="Cohen L."/>
        </authorList>
    </citation>
    <scope>NUCLEOTIDE SEQUENCE</scope>
    <source>
        <strain evidence="2">RCC733</strain>
    </source>
</reference>
<sequence length="210" mass="23398">MAVSSSSPSRLRGHARVSRRRGGGAALRCSKGAVAPAHETRQVVPPFWIFTVDLGRVKDTWMEPQWGAKGIRYEIPLAVELKPEGGVALPVAVGAYAQMELGEGNWTVDGSTFRMQLPLSRRYERGDVWLDEGTPLNFAVGFYPDACRIAQRGGRVTIPAVRWFVRREKRLVGTCVVRGPYATKDDATRELESSRVRKGDHDGRVYETRE</sequence>
<feature type="compositionally biased region" description="Basic residues" evidence="1">
    <location>
        <begin position="11"/>
        <end position="22"/>
    </location>
</feature>
<evidence type="ECO:0000256" key="1">
    <source>
        <dbReference type="SAM" id="MobiDB-lite"/>
    </source>
</evidence>
<gene>
    <name evidence="2" type="ORF">PPRO1471_LOCUS4372</name>
</gene>
<dbReference type="AlphaFoldDB" id="A0A7S2AUP3"/>
<feature type="region of interest" description="Disordered" evidence="1">
    <location>
        <begin position="1"/>
        <end position="24"/>
    </location>
</feature>
<dbReference type="EMBL" id="HBGR01006542">
    <property type="protein sequence ID" value="CAD9378225.1"/>
    <property type="molecule type" value="Transcribed_RNA"/>
</dbReference>
<accession>A0A7S2AUP3</accession>
<feature type="region of interest" description="Disordered" evidence="1">
    <location>
        <begin position="191"/>
        <end position="210"/>
    </location>
</feature>